<evidence type="ECO:0000313" key="3">
    <source>
        <dbReference type="EMBL" id="MFC5744479.1"/>
    </source>
</evidence>
<accession>A0ABW0ZS78</accession>
<gene>
    <name evidence="3" type="ORF">ACFPZN_02505</name>
</gene>
<sequence length="190" mass="18552">MATVRALPPILILVLTLSFTASACGDGGGALSTEPGGRGGGQAPGAPGGEAGGAGGGGGGGSGGGGNAPGAPFKMPDINLNGKPIEQVLAFARAYFRDKCRAAGRSDTCVTVVARPGPNQQYPDCIYLETDPPEGETVQPGETVTLITGGRPGEGDELCSEGPSPDGSPPVTDTDPPTDPPVAPSGEPSS</sequence>
<evidence type="ECO:0000256" key="1">
    <source>
        <dbReference type="SAM" id="MobiDB-lite"/>
    </source>
</evidence>
<feature type="compositionally biased region" description="Low complexity" evidence="1">
    <location>
        <begin position="162"/>
        <end position="175"/>
    </location>
</feature>
<dbReference type="Proteomes" id="UP001596074">
    <property type="component" value="Unassembled WGS sequence"/>
</dbReference>
<evidence type="ECO:0008006" key="5">
    <source>
        <dbReference type="Google" id="ProtNLM"/>
    </source>
</evidence>
<dbReference type="PROSITE" id="PS51257">
    <property type="entry name" value="PROKAR_LIPOPROTEIN"/>
    <property type="match status" value="1"/>
</dbReference>
<reference evidence="4" key="1">
    <citation type="journal article" date="2019" name="Int. J. Syst. Evol. Microbiol.">
        <title>The Global Catalogue of Microorganisms (GCM) 10K type strain sequencing project: providing services to taxonomists for standard genome sequencing and annotation.</title>
        <authorList>
            <consortium name="The Broad Institute Genomics Platform"/>
            <consortium name="The Broad Institute Genome Sequencing Center for Infectious Disease"/>
            <person name="Wu L."/>
            <person name="Ma J."/>
        </authorList>
    </citation>
    <scope>NUCLEOTIDE SEQUENCE [LARGE SCALE GENOMIC DNA]</scope>
    <source>
        <strain evidence="4">KCTC 42087</strain>
    </source>
</reference>
<comment type="caution">
    <text evidence="3">The sequence shown here is derived from an EMBL/GenBank/DDBJ whole genome shotgun (WGS) entry which is preliminary data.</text>
</comment>
<name>A0ABW0ZS78_9ACTN</name>
<evidence type="ECO:0000313" key="4">
    <source>
        <dbReference type="Proteomes" id="UP001596074"/>
    </source>
</evidence>
<dbReference type="EMBL" id="JBHSON010000003">
    <property type="protein sequence ID" value="MFC5744479.1"/>
    <property type="molecule type" value="Genomic_DNA"/>
</dbReference>
<evidence type="ECO:0000256" key="2">
    <source>
        <dbReference type="SAM" id="SignalP"/>
    </source>
</evidence>
<keyword evidence="4" id="KW-1185">Reference proteome</keyword>
<organism evidence="3 4">
    <name type="scientific">Actinomadura rugatobispora</name>
    <dbReference type="NCBI Taxonomy" id="1994"/>
    <lineage>
        <taxon>Bacteria</taxon>
        <taxon>Bacillati</taxon>
        <taxon>Actinomycetota</taxon>
        <taxon>Actinomycetes</taxon>
        <taxon>Streptosporangiales</taxon>
        <taxon>Thermomonosporaceae</taxon>
        <taxon>Actinomadura</taxon>
    </lineage>
</organism>
<feature type="signal peptide" evidence="2">
    <location>
        <begin position="1"/>
        <end position="23"/>
    </location>
</feature>
<feature type="chain" id="PRO_5045181496" description="PASTA domain-containing protein" evidence="2">
    <location>
        <begin position="24"/>
        <end position="190"/>
    </location>
</feature>
<feature type="region of interest" description="Disordered" evidence="1">
    <location>
        <begin position="30"/>
        <end position="71"/>
    </location>
</feature>
<protein>
    <recommendedName>
        <fullName evidence="5">PASTA domain-containing protein</fullName>
    </recommendedName>
</protein>
<proteinExistence type="predicted"/>
<feature type="compositionally biased region" description="Gly residues" evidence="1">
    <location>
        <begin position="30"/>
        <end position="68"/>
    </location>
</feature>
<feature type="region of interest" description="Disordered" evidence="1">
    <location>
        <begin position="148"/>
        <end position="190"/>
    </location>
</feature>
<keyword evidence="2" id="KW-0732">Signal</keyword>
<dbReference type="RefSeq" id="WP_378279683.1">
    <property type="nucleotide sequence ID" value="NZ_JBHSON010000003.1"/>
</dbReference>